<dbReference type="EMBL" id="BAABHB010000002">
    <property type="protein sequence ID" value="GAA4399929.1"/>
    <property type="molecule type" value="Genomic_DNA"/>
</dbReference>
<evidence type="ECO:0000256" key="1">
    <source>
        <dbReference type="SAM" id="SignalP"/>
    </source>
</evidence>
<accession>A0ABP8K3R9</accession>
<feature type="chain" id="PRO_5046886906" description="Lipoprotein" evidence="1">
    <location>
        <begin position="24"/>
        <end position="381"/>
    </location>
</feature>
<reference evidence="3" key="1">
    <citation type="journal article" date="2019" name="Int. J. Syst. Evol. Microbiol.">
        <title>The Global Catalogue of Microorganisms (GCM) 10K type strain sequencing project: providing services to taxonomists for standard genome sequencing and annotation.</title>
        <authorList>
            <consortium name="The Broad Institute Genomics Platform"/>
            <consortium name="The Broad Institute Genome Sequencing Center for Infectious Disease"/>
            <person name="Wu L."/>
            <person name="Ma J."/>
        </authorList>
    </citation>
    <scope>NUCLEOTIDE SEQUENCE [LARGE SCALE GENOMIC DNA]</scope>
    <source>
        <strain evidence="3">JCM 17925</strain>
    </source>
</reference>
<name>A0ABP8K3R9_9BACT</name>
<comment type="caution">
    <text evidence="2">The sequence shown here is derived from an EMBL/GenBank/DDBJ whole genome shotgun (WGS) entry which is preliminary data.</text>
</comment>
<gene>
    <name evidence="2" type="ORF">GCM10023187_12520</name>
</gene>
<organism evidence="2 3">
    <name type="scientific">Nibrella viscosa</name>
    <dbReference type="NCBI Taxonomy" id="1084524"/>
    <lineage>
        <taxon>Bacteria</taxon>
        <taxon>Pseudomonadati</taxon>
        <taxon>Bacteroidota</taxon>
        <taxon>Cytophagia</taxon>
        <taxon>Cytophagales</taxon>
        <taxon>Spirosomataceae</taxon>
        <taxon>Nibrella</taxon>
    </lineage>
</organism>
<protein>
    <recommendedName>
        <fullName evidence="4">Lipoprotein</fullName>
    </recommendedName>
</protein>
<sequence length="381" mass="42902">MRYSWSLLLLTLSLLTLTECKTAQTPAQGSTTDSDRKVSKSGVDRRVLATITQEGFIDCFDEVPDGPAVWCEASAILFDGNDILVASDKDVPGGKASVFYWGYRNDDFTRPGQKPNYLTGEAFKIGKKYEDFALTPDGRYAFLTTAFDRIKPDSKEWNGYSTILYWNTNNRDDVKVLGATPDDPTSVSLREQISRLLTSPDFPNGAPYFKIEGLAATDDRLYLGIREEGAKYDAFQYKIKLLSVPYRIDNGQVSLTGPFSVAADFDLAASYPNLPKPLALSSIEYDKVYDQFYVLTSYENGEQLAAYLWTVDRDNLGTNKLRPIVDYRTGTFLKFDHKAEDLTIITPRRLMVIHDDDRVQTKVGTQTRKPNQSAYSVVEFK</sequence>
<evidence type="ECO:0000313" key="2">
    <source>
        <dbReference type="EMBL" id="GAA4399929.1"/>
    </source>
</evidence>
<proteinExistence type="predicted"/>
<keyword evidence="3" id="KW-1185">Reference proteome</keyword>
<evidence type="ECO:0000313" key="3">
    <source>
        <dbReference type="Proteomes" id="UP001500936"/>
    </source>
</evidence>
<dbReference type="Proteomes" id="UP001500936">
    <property type="component" value="Unassembled WGS sequence"/>
</dbReference>
<dbReference type="RefSeq" id="WP_345265058.1">
    <property type="nucleotide sequence ID" value="NZ_BAABHB010000002.1"/>
</dbReference>
<feature type="signal peptide" evidence="1">
    <location>
        <begin position="1"/>
        <end position="23"/>
    </location>
</feature>
<evidence type="ECO:0008006" key="4">
    <source>
        <dbReference type="Google" id="ProtNLM"/>
    </source>
</evidence>
<keyword evidence="1" id="KW-0732">Signal</keyword>